<evidence type="ECO:0000256" key="3">
    <source>
        <dbReference type="ARBA" id="ARBA00022679"/>
    </source>
</evidence>
<evidence type="ECO:0000256" key="4">
    <source>
        <dbReference type="ARBA" id="ARBA00022691"/>
    </source>
</evidence>
<dbReference type="InterPro" id="IPR029063">
    <property type="entry name" value="SAM-dependent_MTases_sf"/>
</dbReference>
<gene>
    <name evidence="7" type="ORF">NL394_23285</name>
</gene>
<reference evidence="7" key="1">
    <citation type="submission" date="2022-07" db="EMBL/GenBank/DDBJ databases">
        <authorList>
            <person name="Wu T."/>
        </authorList>
    </citation>
    <scope>NUCLEOTIDE SEQUENCE</scope>
    <source>
        <strain evidence="7">SD-1</strain>
        <plasmid evidence="7">unnamed3</plasmid>
    </source>
</reference>
<sequence>MTLTANITETDMDPRLKEILRETGGPAQRPIPTDTSSSKGSSAYQVHTYPTKVPPGAIEPFILASSEPDSVVLDPFCGSGMTGLAALNTGRRALLSDLAPGAVHLAHNHSHPVPPTVIAVAMTSLTTAMTPTEVALYASNCPTCGRLERLRHQVWTDVHTCTQCSEPIRVWDQKTESGSSSRTLTCGKCGNEQTRSGLSGVPSQPAEKAVACGSCRKLQRGPADEHDLTLLAAIAQRPVTHWVPHVPLGPDREMYRRSALHLRNVTQVADFWNHRSQLALSELWHYITTKADQKVRSALKFAFTNTAWHATRMRRYNAFGGQRPLTGTLYIPQLIAEGNVFEIFRHQVAQVSRFYSTHPALEDLKGGTDRAFARQSSATDLSWLPSSSIDYVFTDPPFGANLFYGDCNVVWESWLGDVTDLTEEIVVNKSLPSTAGGKSLDDYEKLLSNAFSEVRRVLAPGARASVVFHNADDKVWAALLAATDHAGLVQTDVSVLDKMQRSMKGYKGRSGAELVPFFDLVITFTAGAKGDVQNLNGAGEIALGAIRRHLANLPQGDKNEVTHQRSLEYLYSLSIGAVIANDAKPTGLSFKALEELLNSNLENKDRHYYLR</sequence>
<evidence type="ECO:0000313" key="8">
    <source>
        <dbReference type="Proteomes" id="UP001163293"/>
    </source>
</evidence>
<protein>
    <submittedName>
        <fullName evidence="7">Site-specific DNA-methyltransferase</fullName>
    </submittedName>
</protein>
<evidence type="ECO:0000256" key="1">
    <source>
        <dbReference type="ARBA" id="ARBA00006594"/>
    </source>
</evidence>
<proteinExistence type="inferred from homology"/>
<dbReference type="EMBL" id="CP101188">
    <property type="protein sequence ID" value="UYW00071.1"/>
    <property type="molecule type" value="Genomic_DNA"/>
</dbReference>
<dbReference type="PRINTS" id="PR00506">
    <property type="entry name" value="D21N6MTFRASE"/>
</dbReference>
<keyword evidence="7" id="KW-0614">Plasmid</keyword>
<dbReference type="GO" id="GO:0032259">
    <property type="term" value="P:methylation"/>
    <property type="evidence" value="ECO:0007669"/>
    <property type="project" value="UniProtKB-KW"/>
</dbReference>
<comment type="similarity">
    <text evidence="1">Belongs to the N(4)/N(6)-methyltransferase family.</text>
</comment>
<geneLocation type="plasmid" evidence="7 8">
    <name>unnamed3</name>
</geneLocation>
<dbReference type="REBASE" id="673243">
    <property type="entry name" value="M2.PurSD1ORF23280P"/>
</dbReference>
<dbReference type="PROSITE" id="PS00092">
    <property type="entry name" value="N6_MTASE"/>
    <property type="match status" value="1"/>
</dbReference>
<keyword evidence="4" id="KW-0949">S-adenosyl-L-methionine</keyword>
<evidence type="ECO:0000256" key="5">
    <source>
        <dbReference type="SAM" id="MobiDB-lite"/>
    </source>
</evidence>
<dbReference type="InterPro" id="IPR002295">
    <property type="entry name" value="N4/N6-MTase_EcoPI_Mod-like"/>
</dbReference>
<dbReference type="AlphaFoldDB" id="A0AAX3EPK3"/>
<dbReference type="Pfam" id="PF01555">
    <property type="entry name" value="N6_N4_Mtase"/>
    <property type="match status" value="1"/>
</dbReference>
<accession>A0AAX3EPK3</accession>
<dbReference type="RefSeq" id="WP_069695450.1">
    <property type="nucleotide sequence ID" value="NZ_CP101182.1"/>
</dbReference>
<evidence type="ECO:0000259" key="6">
    <source>
        <dbReference type="Pfam" id="PF01555"/>
    </source>
</evidence>
<keyword evidence="2" id="KW-0489">Methyltransferase</keyword>
<feature type="compositionally biased region" description="Polar residues" evidence="5">
    <location>
        <begin position="33"/>
        <end position="43"/>
    </location>
</feature>
<evidence type="ECO:0000313" key="7">
    <source>
        <dbReference type="EMBL" id="UYW00071.1"/>
    </source>
</evidence>
<dbReference type="Proteomes" id="UP001163293">
    <property type="component" value="Plasmid unnamed3"/>
</dbReference>
<dbReference type="GO" id="GO:0008170">
    <property type="term" value="F:N-methyltransferase activity"/>
    <property type="evidence" value="ECO:0007669"/>
    <property type="project" value="InterPro"/>
</dbReference>
<keyword evidence="8" id="KW-1185">Reference proteome</keyword>
<organism evidence="7 8">
    <name type="scientific">Paenarthrobacter ureafaciens</name>
    <dbReference type="NCBI Taxonomy" id="37931"/>
    <lineage>
        <taxon>Bacteria</taxon>
        <taxon>Bacillati</taxon>
        <taxon>Actinomycetota</taxon>
        <taxon>Actinomycetes</taxon>
        <taxon>Micrococcales</taxon>
        <taxon>Micrococcaceae</taxon>
        <taxon>Paenarthrobacter</taxon>
    </lineage>
</organism>
<name>A0AAX3EPK3_PAEUR</name>
<feature type="domain" description="DNA methylase N-4/N-6" evidence="6">
    <location>
        <begin position="41"/>
        <end position="106"/>
    </location>
</feature>
<dbReference type="InterPro" id="IPR002052">
    <property type="entry name" value="DNA_methylase_N6_adenine_CS"/>
</dbReference>
<dbReference type="InterPro" id="IPR002941">
    <property type="entry name" value="DNA_methylase_N4/N6"/>
</dbReference>
<dbReference type="SUPFAM" id="SSF53335">
    <property type="entry name" value="S-adenosyl-L-methionine-dependent methyltransferases"/>
    <property type="match status" value="2"/>
</dbReference>
<keyword evidence="3" id="KW-0808">Transferase</keyword>
<dbReference type="Gene3D" id="3.40.50.150">
    <property type="entry name" value="Vaccinia Virus protein VP39"/>
    <property type="match status" value="2"/>
</dbReference>
<evidence type="ECO:0000256" key="2">
    <source>
        <dbReference type="ARBA" id="ARBA00022603"/>
    </source>
</evidence>
<feature type="region of interest" description="Disordered" evidence="5">
    <location>
        <begin position="21"/>
        <end position="43"/>
    </location>
</feature>
<dbReference type="GO" id="GO:0003677">
    <property type="term" value="F:DNA binding"/>
    <property type="evidence" value="ECO:0007669"/>
    <property type="project" value="InterPro"/>
</dbReference>